<proteinExistence type="predicted"/>
<comment type="caution">
    <text evidence="1">The sequence shown here is derived from an EMBL/GenBank/DDBJ whole genome shotgun (WGS) entry which is preliminary data.</text>
</comment>
<dbReference type="Gene3D" id="3.40.50.1240">
    <property type="entry name" value="Phosphoglycerate mutase-like"/>
    <property type="match status" value="1"/>
</dbReference>
<dbReference type="InterPro" id="IPR029033">
    <property type="entry name" value="His_PPase_superfam"/>
</dbReference>
<dbReference type="InterPro" id="IPR013078">
    <property type="entry name" value="His_Pase_superF_clade-1"/>
</dbReference>
<organism evidence="1 2">
    <name type="scientific">Streptomyces nanshensis</name>
    <dbReference type="NCBI Taxonomy" id="518642"/>
    <lineage>
        <taxon>Bacteria</taxon>
        <taxon>Bacillati</taxon>
        <taxon>Actinomycetota</taxon>
        <taxon>Actinomycetes</taxon>
        <taxon>Kitasatosporales</taxon>
        <taxon>Streptomycetaceae</taxon>
        <taxon>Streptomyces</taxon>
    </lineage>
</organism>
<name>A0A1E7KZ20_9ACTN</name>
<protein>
    <submittedName>
        <fullName evidence="1">Phosphoglycerate mutase</fullName>
    </submittedName>
</protein>
<sequence length="201" mass="20856">MTTRVTLISPARSEASESFRFDDGSELSAAGVREARAARAAAGALLEGAARVAVAPSARCVRTAGELGLRDAAAFADARLAGCGMGRWRGRTLTEVSEAEPEGVARWLADPSTAPHGGETLVRLCARTAEWLTEAASVYGRVVAVAEPDVVRAAVVHALGAPETGLWRVDVAPLTAVRLSGRAGRWNLRAGLALDGAGERT</sequence>
<dbReference type="RefSeq" id="WP_070018883.1">
    <property type="nucleotide sequence ID" value="NZ_LJGW01000379.1"/>
</dbReference>
<dbReference type="SUPFAM" id="SSF53254">
    <property type="entry name" value="Phosphoglycerate mutase-like"/>
    <property type="match status" value="1"/>
</dbReference>
<evidence type="ECO:0000313" key="1">
    <source>
        <dbReference type="EMBL" id="OEV09164.1"/>
    </source>
</evidence>
<accession>A0A1E7KZ20</accession>
<dbReference type="AlphaFoldDB" id="A0A1E7KZ20"/>
<dbReference type="Pfam" id="PF00300">
    <property type="entry name" value="His_Phos_1"/>
    <property type="match status" value="1"/>
</dbReference>
<dbReference type="SMART" id="SM00855">
    <property type="entry name" value="PGAM"/>
    <property type="match status" value="1"/>
</dbReference>
<reference evidence="1 2" key="1">
    <citation type="journal article" date="2016" name="Front. Microbiol.">
        <title>Comparative Genomics Analysis of Streptomyces Species Reveals Their Adaptation to the Marine Environment and Their Diversity at the Genomic Level.</title>
        <authorList>
            <person name="Tian X."/>
            <person name="Zhang Z."/>
            <person name="Yang T."/>
            <person name="Chen M."/>
            <person name="Li J."/>
            <person name="Chen F."/>
            <person name="Yang J."/>
            <person name="Li W."/>
            <person name="Zhang B."/>
            <person name="Zhang Z."/>
            <person name="Wu J."/>
            <person name="Zhang C."/>
            <person name="Long L."/>
            <person name="Xiao J."/>
        </authorList>
    </citation>
    <scope>NUCLEOTIDE SEQUENCE [LARGE SCALE GENOMIC DNA]</scope>
    <source>
        <strain evidence="1 2">SCSIO 10429</strain>
    </source>
</reference>
<keyword evidence="2" id="KW-1185">Reference proteome</keyword>
<dbReference type="Proteomes" id="UP000176005">
    <property type="component" value="Unassembled WGS sequence"/>
</dbReference>
<dbReference type="PATRIC" id="fig|518642.10.peg.5605"/>
<gene>
    <name evidence="1" type="ORF">AN218_23380</name>
</gene>
<dbReference type="EMBL" id="LJGW01000379">
    <property type="protein sequence ID" value="OEV09164.1"/>
    <property type="molecule type" value="Genomic_DNA"/>
</dbReference>
<evidence type="ECO:0000313" key="2">
    <source>
        <dbReference type="Proteomes" id="UP000176005"/>
    </source>
</evidence>